<dbReference type="PANTHER" id="PTHR10628:SF30">
    <property type="entry name" value="EXO-ALPHA-SIALIDASE"/>
    <property type="match status" value="1"/>
</dbReference>
<dbReference type="Proteomes" id="UP000031967">
    <property type="component" value="Unassembled WGS sequence"/>
</dbReference>
<evidence type="ECO:0000256" key="2">
    <source>
        <dbReference type="ARBA" id="ARBA00009348"/>
    </source>
</evidence>
<protein>
    <recommendedName>
        <fullName evidence="3">exo-alpha-sialidase</fullName>
        <ecNumber evidence="3">3.2.1.18</ecNumber>
    </recommendedName>
</protein>
<evidence type="ECO:0000313" key="5">
    <source>
        <dbReference type="EMBL" id="KIL41974.1"/>
    </source>
</evidence>
<gene>
    <name evidence="5" type="ORF">SD70_03675</name>
</gene>
<comment type="caution">
    <text evidence="5">The sequence shown here is derived from an EMBL/GenBank/DDBJ whole genome shotgun (WGS) entry which is preliminary data.</text>
</comment>
<dbReference type="EMBL" id="JXAK01000004">
    <property type="protein sequence ID" value="KIL41974.1"/>
    <property type="molecule type" value="Genomic_DNA"/>
</dbReference>
<feature type="domain" description="Sialidase" evidence="4">
    <location>
        <begin position="124"/>
        <end position="243"/>
    </location>
</feature>
<reference evidence="5 6" key="1">
    <citation type="submission" date="2014-12" db="EMBL/GenBank/DDBJ databases">
        <title>Draft genome sequence of Paenibacillus kamchatkensis strain B-2647.</title>
        <authorList>
            <person name="Karlyshev A.V."/>
            <person name="Kudryashova E.B."/>
        </authorList>
    </citation>
    <scope>NUCLEOTIDE SEQUENCE [LARGE SCALE GENOMIC DNA]</scope>
    <source>
        <strain evidence="5 6">VKM B-2647</strain>
    </source>
</reference>
<accession>A0ABR5ALS6</accession>
<name>A0ABR5ALS6_9BACL</name>
<dbReference type="InterPro" id="IPR026856">
    <property type="entry name" value="Sialidase_fam"/>
</dbReference>
<dbReference type="PANTHER" id="PTHR10628">
    <property type="entry name" value="SIALIDASE"/>
    <property type="match status" value="1"/>
</dbReference>
<dbReference type="InterPro" id="IPR011040">
    <property type="entry name" value="Sialidase"/>
</dbReference>
<evidence type="ECO:0000259" key="4">
    <source>
        <dbReference type="Pfam" id="PF13088"/>
    </source>
</evidence>
<dbReference type="Gene3D" id="2.120.10.10">
    <property type="match status" value="1"/>
</dbReference>
<organism evidence="5 6">
    <name type="scientific">Gordoniibacillus kamchatkensis</name>
    <dbReference type="NCBI Taxonomy" id="1590651"/>
    <lineage>
        <taxon>Bacteria</taxon>
        <taxon>Bacillati</taxon>
        <taxon>Bacillota</taxon>
        <taxon>Bacilli</taxon>
        <taxon>Bacillales</taxon>
        <taxon>Paenibacillaceae</taxon>
        <taxon>Gordoniibacillus</taxon>
    </lineage>
</organism>
<comment type="similarity">
    <text evidence="2">Belongs to the glycosyl hydrolase 33 family.</text>
</comment>
<comment type="catalytic activity">
    <reaction evidence="1">
        <text>Hydrolysis of alpha-(2-&gt;3)-, alpha-(2-&gt;6)-, alpha-(2-&gt;8)- glycosidic linkages of terminal sialic acid residues in oligosaccharides, glycoproteins, glycolipids, colominic acid and synthetic substrates.</text>
        <dbReference type="EC" id="3.2.1.18"/>
    </reaction>
</comment>
<evidence type="ECO:0000256" key="3">
    <source>
        <dbReference type="ARBA" id="ARBA00012733"/>
    </source>
</evidence>
<dbReference type="EC" id="3.2.1.18" evidence="3"/>
<sequence length="354" mass="40124">MAIEQFVVSRDDSIYEAFPALTLTEKRKLICVFTECTRHTDRTFTRIVYKESHDRGRTWGGKIALTEGTANLDYFYDCCSIARLKDNRLVIVANRIFKDAEDTNRGYFHEAVNDLYIGTPEGESWAGPIPTPVRGIVPDTLCELPSGRWLLSAHWKSKAHGYLEQMLWYTDNEGADWTGPITVASQEGLHLCEASILALPDQTLVAFLRENSNEGRDGYKAISRDGGETWEGPIRMPLPGCHRPVARLLQSGHVMMTHRFYQGGPAGYGTNQNLFAAYMDMNTVLATDYKKQWIRVLPIDYDRSPLADNGYSGWVQFDDGEIYVVQYIADDSPNCQIRGYSLREDAFLLPELPR</sequence>
<dbReference type="Pfam" id="PF13088">
    <property type="entry name" value="BNR_2"/>
    <property type="match status" value="1"/>
</dbReference>
<evidence type="ECO:0000256" key="1">
    <source>
        <dbReference type="ARBA" id="ARBA00000427"/>
    </source>
</evidence>
<proteinExistence type="inferred from homology"/>
<dbReference type="SUPFAM" id="SSF50939">
    <property type="entry name" value="Sialidases"/>
    <property type="match status" value="1"/>
</dbReference>
<dbReference type="CDD" id="cd15482">
    <property type="entry name" value="Sialidase_non-viral"/>
    <property type="match status" value="1"/>
</dbReference>
<dbReference type="RefSeq" id="WP_041045756.1">
    <property type="nucleotide sequence ID" value="NZ_JXAK01000004.1"/>
</dbReference>
<dbReference type="InterPro" id="IPR036278">
    <property type="entry name" value="Sialidase_sf"/>
</dbReference>
<keyword evidence="6" id="KW-1185">Reference proteome</keyword>
<evidence type="ECO:0000313" key="6">
    <source>
        <dbReference type="Proteomes" id="UP000031967"/>
    </source>
</evidence>